<evidence type="ECO:0000259" key="7">
    <source>
        <dbReference type="Pfam" id="PF13861"/>
    </source>
</evidence>
<dbReference type="Proteomes" id="UP000244060">
    <property type="component" value="Unassembled WGS sequence"/>
</dbReference>
<evidence type="ECO:0000313" key="9">
    <source>
        <dbReference type="Proteomes" id="UP000244060"/>
    </source>
</evidence>
<evidence type="ECO:0000256" key="4">
    <source>
        <dbReference type="ARBA" id="ARBA00024746"/>
    </source>
</evidence>
<dbReference type="InterPro" id="IPR025963">
    <property type="entry name" value="FLgD_Tudor"/>
</dbReference>
<comment type="function">
    <text evidence="4 5">Required for flagellar hook formation. May act as a scaffolding protein.</text>
</comment>
<feature type="domain" description="FlgD/Vpr Ig-like" evidence="6">
    <location>
        <begin position="112"/>
        <end position="158"/>
    </location>
</feature>
<keyword evidence="3 5" id="KW-1005">Bacterial flagellum biogenesis</keyword>
<evidence type="ECO:0000256" key="3">
    <source>
        <dbReference type="ARBA" id="ARBA00022795"/>
    </source>
</evidence>
<protein>
    <recommendedName>
        <fullName evidence="2 5">Basal-body rod modification protein FlgD</fullName>
    </recommendedName>
</protein>
<dbReference type="EMBL" id="QAOT01000002">
    <property type="protein sequence ID" value="PTR20476.1"/>
    <property type="molecule type" value="Genomic_DNA"/>
</dbReference>
<dbReference type="Pfam" id="PF03963">
    <property type="entry name" value="FlgD"/>
    <property type="match status" value="1"/>
</dbReference>
<accession>A0A2T5KDL2</accession>
<dbReference type="OrthoDB" id="9785233at2"/>
<gene>
    <name evidence="8" type="ORF">C8J28_102241</name>
</gene>
<name>A0A2T5KDL2_9RHOB</name>
<dbReference type="GO" id="GO:0044781">
    <property type="term" value="P:bacterial-type flagellum organization"/>
    <property type="evidence" value="ECO:0007669"/>
    <property type="project" value="UniProtKB-UniRule"/>
</dbReference>
<dbReference type="InterPro" id="IPR005648">
    <property type="entry name" value="FlgD"/>
</dbReference>
<keyword evidence="9" id="KW-1185">Reference proteome</keyword>
<comment type="similarity">
    <text evidence="1 5">Belongs to the FlgD family.</text>
</comment>
<dbReference type="Pfam" id="PF13861">
    <property type="entry name" value="FLgD_tudor"/>
    <property type="match status" value="1"/>
</dbReference>
<proteinExistence type="inferred from homology"/>
<keyword evidence="8" id="KW-0282">Flagellum</keyword>
<evidence type="ECO:0000313" key="8">
    <source>
        <dbReference type="EMBL" id="PTR20476.1"/>
    </source>
</evidence>
<sequence length="225" mass="23234">MTTTTPVDRSYAAGLAMKTATQAKGSSNLGQEDFLKLLTTQLQNQDPFQPMENGEFLAQMAQFSTVSGIEQLNGTLSGIGEGLGSFRTATAASLIGRSVLVPGTLARADEAGGVHGAATLTDPAEAVVVTYSHSVTGQLLHSQTLGPQKAGQVNFGWDEVPASLVSSRVPLRVSVSAANADGSVPLAPSVYARVLSVGSTTDGRGTLLEVEDQGRVPAESVTSFR</sequence>
<dbReference type="Pfam" id="PF13860">
    <property type="entry name" value="FlgD_ig"/>
    <property type="match status" value="1"/>
</dbReference>
<reference evidence="8 9" key="1">
    <citation type="submission" date="2018-04" db="EMBL/GenBank/DDBJ databases">
        <title>Genomic Encyclopedia of Type Strains, Phase III (KMG-III): the genomes of soil and plant-associated and newly described type strains.</title>
        <authorList>
            <person name="Whitman W."/>
        </authorList>
    </citation>
    <scope>NUCLEOTIDE SEQUENCE [LARGE SCALE GENOMIC DNA]</scope>
    <source>
        <strain evidence="8 9">KA25</strain>
    </source>
</reference>
<comment type="caution">
    <text evidence="8">The sequence shown here is derived from an EMBL/GenBank/DDBJ whole genome shotgun (WGS) entry which is preliminary data.</text>
</comment>
<evidence type="ECO:0000256" key="5">
    <source>
        <dbReference type="RuleBase" id="RU362076"/>
    </source>
</evidence>
<keyword evidence="8" id="KW-0969">Cilium</keyword>
<dbReference type="Gene3D" id="2.60.40.4070">
    <property type="match status" value="1"/>
</dbReference>
<evidence type="ECO:0000259" key="6">
    <source>
        <dbReference type="Pfam" id="PF13860"/>
    </source>
</evidence>
<organism evidence="8 9">
    <name type="scientific">Cereibacter azotoformans</name>
    <dbReference type="NCBI Taxonomy" id="43057"/>
    <lineage>
        <taxon>Bacteria</taxon>
        <taxon>Pseudomonadati</taxon>
        <taxon>Pseudomonadota</taxon>
        <taxon>Alphaproteobacteria</taxon>
        <taxon>Rhodobacterales</taxon>
        <taxon>Paracoccaceae</taxon>
        <taxon>Cereibacter</taxon>
    </lineage>
</organism>
<keyword evidence="8" id="KW-0966">Cell projection</keyword>
<dbReference type="RefSeq" id="WP_108220254.1">
    <property type="nucleotide sequence ID" value="NZ_CP090021.1"/>
</dbReference>
<evidence type="ECO:0000256" key="2">
    <source>
        <dbReference type="ARBA" id="ARBA00016013"/>
    </source>
</evidence>
<feature type="domain" description="FlgD Tudor-like" evidence="7">
    <location>
        <begin position="89"/>
        <end position="222"/>
    </location>
</feature>
<dbReference type="InterPro" id="IPR025965">
    <property type="entry name" value="FlgD/Vpr_Ig-like"/>
</dbReference>
<dbReference type="Gene3D" id="2.30.30.910">
    <property type="match status" value="1"/>
</dbReference>
<evidence type="ECO:0000256" key="1">
    <source>
        <dbReference type="ARBA" id="ARBA00010577"/>
    </source>
</evidence>
<dbReference type="AlphaFoldDB" id="A0A2T5KDL2"/>